<feature type="domain" description="OmpR/PhoB-type" evidence="9">
    <location>
        <begin position="131"/>
        <end position="230"/>
    </location>
</feature>
<evidence type="ECO:0000313" key="10">
    <source>
        <dbReference type="EMBL" id="NDL67824.1"/>
    </source>
</evidence>
<dbReference type="PROSITE" id="PS50110">
    <property type="entry name" value="RESPONSE_REGULATORY"/>
    <property type="match status" value="1"/>
</dbReference>
<proteinExistence type="predicted"/>
<keyword evidence="3 7" id="KW-0238">DNA-binding</keyword>
<comment type="caution">
    <text evidence="10">The sequence shown here is derived from an EMBL/GenBank/DDBJ whole genome shotgun (WGS) entry which is preliminary data.</text>
</comment>
<organism evidence="10 11">
    <name type="scientific">Anaerotalea alkaliphila</name>
    <dbReference type="NCBI Taxonomy" id="2662126"/>
    <lineage>
        <taxon>Bacteria</taxon>
        <taxon>Bacillati</taxon>
        <taxon>Bacillota</taxon>
        <taxon>Clostridia</taxon>
        <taxon>Eubacteriales</taxon>
        <taxon>Anaerotalea</taxon>
    </lineage>
</organism>
<dbReference type="GO" id="GO:0032993">
    <property type="term" value="C:protein-DNA complex"/>
    <property type="evidence" value="ECO:0007669"/>
    <property type="project" value="TreeGrafter"/>
</dbReference>
<dbReference type="Gene3D" id="3.40.50.2300">
    <property type="match status" value="1"/>
</dbReference>
<feature type="modified residue" description="4-aspartylphosphate" evidence="6">
    <location>
        <position position="55"/>
    </location>
</feature>
<evidence type="ECO:0000256" key="6">
    <source>
        <dbReference type="PROSITE-ProRule" id="PRU00169"/>
    </source>
</evidence>
<sequence>MDDKPTILVVEDDRQIRRFIRLSLETQGYGCLETSTGTEGLSLALSKGPQVVLLDLGLPDMDGQELIGRLKSLSPAKVIIVSARGHERDKVAALDAGADDYLTKPFSVPELLARIRVALRNRATPEGEALPDTYAVRGLSIDTTRRQVLLDGEEVHLTPLEFRLLELLARYAGRVLTHKFLMDNVWGGAFEGDNQSLRVCMAGLRRKLEKDPAQPEYLLTEIGVGYRLVSE</sequence>
<dbReference type="InterPro" id="IPR001867">
    <property type="entry name" value="OmpR/PhoB-type_DNA-bd"/>
</dbReference>
<dbReference type="Gene3D" id="1.10.10.10">
    <property type="entry name" value="Winged helix-like DNA-binding domain superfamily/Winged helix DNA-binding domain"/>
    <property type="match status" value="1"/>
</dbReference>
<dbReference type="SMART" id="SM00862">
    <property type="entry name" value="Trans_reg_C"/>
    <property type="match status" value="1"/>
</dbReference>
<dbReference type="GO" id="GO:0000156">
    <property type="term" value="F:phosphorelay response regulator activity"/>
    <property type="evidence" value="ECO:0007669"/>
    <property type="project" value="TreeGrafter"/>
</dbReference>
<dbReference type="Gene3D" id="6.10.250.690">
    <property type="match status" value="1"/>
</dbReference>
<evidence type="ECO:0000259" key="8">
    <source>
        <dbReference type="PROSITE" id="PS50110"/>
    </source>
</evidence>
<dbReference type="PANTHER" id="PTHR48111:SF50">
    <property type="entry name" value="KDP OPERON TRANSCRIPTIONAL REGULATORY PROTEIN KDPE"/>
    <property type="match status" value="1"/>
</dbReference>
<gene>
    <name evidence="10" type="ORF">GXN74_08740</name>
</gene>
<keyword evidence="11" id="KW-1185">Reference proteome</keyword>
<reference evidence="10 11" key="1">
    <citation type="submission" date="2020-01" db="EMBL/GenBank/DDBJ databases">
        <title>Anaeroalcalibacter tamaniensis gen. nov., sp. nov., moderately halophilic strictly anaerobic fermenter bacterium from mud volcano of Taman peninsula.</title>
        <authorList>
            <person name="Frolova A."/>
            <person name="Merkel A.Y."/>
            <person name="Slobodkin A.I."/>
        </authorList>
    </citation>
    <scope>NUCLEOTIDE SEQUENCE [LARGE SCALE GENOMIC DNA]</scope>
    <source>
        <strain evidence="10 11">F-3ap</strain>
    </source>
</reference>
<keyword evidence="4" id="KW-0804">Transcription</keyword>
<dbReference type="CDD" id="cd17620">
    <property type="entry name" value="REC_OmpR_KdpE-like"/>
    <property type="match status" value="1"/>
</dbReference>
<comment type="function">
    <text evidence="5">May play the central regulatory role in sporulation. It may be an element of the effector pathway responsible for the activation of sporulation genes in response to nutritional stress. Spo0A may act in concert with spo0H (a sigma factor) to control the expression of some genes that are critical to the sporulation process.</text>
</comment>
<evidence type="ECO:0000256" key="7">
    <source>
        <dbReference type="PROSITE-ProRule" id="PRU01091"/>
    </source>
</evidence>
<dbReference type="Pfam" id="PF00486">
    <property type="entry name" value="Trans_reg_C"/>
    <property type="match status" value="1"/>
</dbReference>
<dbReference type="RefSeq" id="WP_162370552.1">
    <property type="nucleotide sequence ID" value="NZ_JAAEEH010000021.1"/>
</dbReference>
<protein>
    <recommendedName>
        <fullName evidence="1">Stage 0 sporulation protein A homolog</fullName>
    </recommendedName>
</protein>
<dbReference type="Pfam" id="PF00072">
    <property type="entry name" value="Response_reg"/>
    <property type="match status" value="1"/>
</dbReference>
<evidence type="ECO:0000256" key="3">
    <source>
        <dbReference type="ARBA" id="ARBA00023125"/>
    </source>
</evidence>
<dbReference type="InterPro" id="IPR001789">
    <property type="entry name" value="Sig_transdc_resp-reg_receiver"/>
</dbReference>
<evidence type="ECO:0000256" key="1">
    <source>
        <dbReference type="ARBA" id="ARBA00018672"/>
    </source>
</evidence>
<dbReference type="InterPro" id="IPR036388">
    <property type="entry name" value="WH-like_DNA-bd_sf"/>
</dbReference>
<evidence type="ECO:0000256" key="5">
    <source>
        <dbReference type="ARBA" id="ARBA00024867"/>
    </source>
</evidence>
<keyword evidence="2" id="KW-0805">Transcription regulation</keyword>
<feature type="domain" description="Response regulatory" evidence="8">
    <location>
        <begin position="6"/>
        <end position="119"/>
    </location>
</feature>
<evidence type="ECO:0000256" key="2">
    <source>
        <dbReference type="ARBA" id="ARBA00023015"/>
    </source>
</evidence>
<dbReference type="SUPFAM" id="SSF52172">
    <property type="entry name" value="CheY-like"/>
    <property type="match status" value="1"/>
</dbReference>
<evidence type="ECO:0000256" key="4">
    <source>
        <dbReference type="ARBA" id="ARBA00023163"/>
    </source>
</evidence>
<dbReference type="GO" id="GO:0000976">
    <property type="term" value="F:transcription cis-regulatory region binding"/>
    <property type="evidence" value="ECO:0007669"/>
    <property type="project" value="TreeGrafter"/>
</dbReference>
<evidence type="ECO:0000313" key="11">
    <source>
        <dbReference type="Proteomes" id="UP000461585"/>
    </source>
</evidence>
<name>A0A7X5HW97_9FIRM</name>
<dbReference type="InterPro" id="IPR039420">
    <property type="entry name" value="WalR-like"/>
</dbReference>
<dbReference type="CDD" id="cd00383">
    <property type="entry name" value="trans_reg_C"/>
    <property type="match status" value="1"/>
</dbReference>
<dbReference type="GO" id="GO:0005829">
    <property type="term" value="C:cytosol"/>
    <property type="evidence" value="ECO:0007669"/>
    <property type="project" value="TreeGrafter"/>
</dbReference>
<dbReference type="EMBL" id="JAAEEH010000021">
    <property type="protein sequence ID" value="NDL67824.1"/>
    <property type="molecule type" value="Genomic_DNA"/>
</dbReference>
<dbReference type="PROSITE" id="PS51755">
    <property type="entry name" value="OMPR_PHOB"/>
    <property type="match status" value="1"/>
</dbReference>
<dbReference type="GO" id="GO:0006355">
    <property type="term" value="P:regulation of DNA-templated transcription"/>
    <property type="evidence" value="ECO:0007669"/>
    <property type="project" value="InterPro"/>
</dbReference>
<evidence type="ECO:0000259" key="9">
    <source>
        <dbReference type="PROSITE" id="PS51755"/>
    </source>
</evidence>
<accession>A0A7X5HW97</accession>
<dbReference type="PANTHER" id="PTHR48111">
    <property type="entry name" value="REGULATOR OF RPOS"/>
    <property type="match status" value="1"/>
</dbReference>
<feature type="DNA-binding region" description="OmpR/PhoB-type" evidence="7">
    <location>
        <begin position="131"/>
        <end position="230"/>
    </location>
</feature>
<dbReference type="AlphaFoldDB" id="A0A7X5HW97"/>
<dbReference type="InterPro" id="IPR011006">
    <property type="entry name" value="CheY-like_superfamily"/>
</dbReference>
<keyword evidence="6" id="KW-0597">Phosphoprotein</keyword>
<dbReference type="Proteomes" id="UP000461585">
    <property type="component" value="Unassembled WGS sequence"/>
</dbReference>
<dbReference type="SMART" id="SM00448">
    <property type="entry name" value="REC"/>
    <property type="match status" value="1"/>
</dbReference>